<evidence type="ECO:0000256" key="2">
    <source>
        <dbReference type="ARBA" id="ARBA00022723"/>
    </source>
</evidence>
<dbReference type="InterPro" id="IPR036909">
    <property type="entry name" value="Cyt_c-like_dom_sf"/>
</dbReference>
<name>A0AAJ0UHB8_HALSE</name>
<evidence type="ECO:0000313" key="7">
    <source>
        <dbReference type="Proteomes" id="UP001296967"/>
    </source>
</evidence>
<keyword evidence="7" id="KW-1185">Reference proteome</keyword>
<keyword evidence="1 4" id="KW-0349">Heme</keyword>
<dbReference type="GO" id="GO:0009055">
    <property type="term" value="F:electron transfer activity"/>
    <property type="evidence" value="ECO:0007669"/>
    <property type="project" value="InterPro"/>
</dbReference>
<dbReference type="EMBL" id="NHSF01000065">
    <property type="protein sequence ID" value="MBK5931488.1"/>
    <property type="molecule type" value="Genomic_DNA"/>
</dbReference>
<dbReference type="Proteomes" id="UP001296967">
    <property type="component" value="Unassembled WGS sequence"/>
</dbReference>
<feature type="domain" description="Cytochrome c" evidence="5">
    <location>
        <begin position="84"/>
        <end position="160"/>
    </location>
</feature>
<dbReference type="SUPFAM" id="SSF46626">
    <property type="entry name" value="Cytochrome c"/>
    <property type="match status" value="1"/>
</dbReference>
<dbReference type="GO" id="GO:0046872">
    <property type="term" value="F:metal ion binding"/>
    <property type="evidence" value="ECO:0007669"/>
    <property type="project" value="UniProtKB-KW"/>
</dbReference>
<keyword evidence="2 4" id="KW-0479">Metal-binding</keyword>
<keyword evidence="3 4" id="KW-0408">Iron</keyword>
<organism evidence="6 7">
    <name type="scientific">Halochromatium salexigens</name>
    <name type="common">Chromatium salexigens</name>
    <dbReference type="NCBI Taxonomy" id="49447"/>
    <lineage>
        <taxon>Bacteria</taxon>
        <taxon>Pseudomonadati</taxon>
        <taxon>Pseudomonadota</taxon>
        <taxon>Gammaproteobacteria</taxon>
        <taxon>Chromatiales</taxon>
        <taxon>Chromatiaceae</taxon>
        <taxon>Halochromatium</taxon>
    </lineage>
</organism>
<evidence type="ECO:0000313" key="6">
    <source>
        <dbReference type="EMBL" id="MBK5931488.1"/>
    </source>
</evidence>
<gene>
    <name evidence="6" type="ORF">CCR82_13415</name>
</gene>
<reference evidence="6" key="1">
    <citation type="submission" date="2017-05" db="EMBL/GenBank/DDBJ databases">
        <authorList>
            <person name="Imhoff J.F."/>
            <person name="Rahn T."/>
            <person name="Kuenzel S."/>
            <person name="Neulinger S.C."/>
        </authorList>
    </citation>
    <scope>NUCLEOTIDE SEQUENCE</scope>
    <source>
        <strain evidence="6">DSM 4395</strain>
    </source>
</reference>
<reference evidence="6" key="2">
    <citation type="journal article" date="2020" name="Microorganisms">
        <title>Osmotic Adaptation and Compatible Solute Biosynthesis of Phototrophic Bacteria as Revealed from Genome Analyses.</title>
        <authorList>
            <person name="Imhoff J.F."/>
            <person name="Rahn T."/>
            <person name="Kunzel S."/>
            <person name="Keller A."/>
            <person name="Neulinger S.C."/>
        </authorList>
    </citation>
    <scope>NUCLEOTIDE SEQUENCE</scope>
    <source>
        <strain evidence="6">DSM 4395</strain>
    </source>
</reference>
<evidence type="ECO:0000259" key="5">
    <source>
        <dbReference type="PROSITE" id="PS51007"/>
    </source>
</evidence>
<dbReference type="Pfam" id="PF13442">
    <property type="entry name" value="Cytochrome_CBB3"/>
    <property type="match status" value="1"/>
</dbReference>
<dbReference type="PROSITE" id="PS51007">
    <property type="entry name" value="CYTC"/>
    <property type="match status" value="1"/>
</dbReference>
<comment type="caution">
    <text evidence="6">The sequence shown here is derived from an EMBL/GenBank/DDBJ whole genome shotgun (WGS) entry which is preliminary data.</text>
</comment>
<protein>
    <recommendedName>
        <fullName evidence="5">Cytochrome c domain-containing protein</fullName>
    </recommendedName>
</protein>
<evidence type="ECO:0000256" key="1">
    <source>
        <dbReference type="ARBA" id="ARBA00022617"/>
    </source>
</evidence>
<dbReference type="InterPro" id="IPR009056">
    <property type="entry name" value="Cyt_c-like_dom"/>
</dbReference>
<evidence type="ECO:0000256" key="3">
    <source>
        <dbReference type="ARBA" id="ARBA00023004"/>
    </source>
</evidence>
<proteinExistence type="predicted"/>
<dbReference type="GO" id="GO:0020037">
    <property type="term" value="F:heme binding"/>
    <property type="evidence" value="ECO:0007669"/>
    <property type="project" value="InterPro"/>
</dbReference>
<dbReference type="AlphaFoldDB" id="A0AAJ0UHB8"/>
<accession>A0AAJ0UHB8</accession>
<sequence>MSRPRYPATATVITFEHQGWACRIATMARLESSSSKPTSSKPGTHDMSAYSRTLTLSSAATFLGLSLLALWAPQAVAEPGNAQSQAEQGEKIAEQICTTCHRVPDEGGAPVGPEFSTLAERRDWTARQLQQILDNEQHEEAVPASKLQLEAVASYLNQLQ</sequence>
<dbReference type="Gene3D" id="1.10.760.10">
    <property type="entry name" value="Cytochrome c-like domain"/>
    <property type="match status" value="1"/>
</dbReference>
<evidence type="ECO:0000256" key="4">
    <source>
        <dbReference type="PROSITE-ProRule" id="PRU00433"/>
    </source>
</evidence>